<name>A0A0C2Z8H3_9AGAM</name>
<dbReference type="InParanoid" id="A0A0C2Z8H3"/>
<dbReference type="AlphaFoldDB" id="A0A0C2Z8H3"/>
<keyword evidence="2" id="KW-1185">Reference proteome</keyword>
<dbReference type="Proteomes" id="UP000053989">
    <property type="component" value="Unassembled WGS sequence"/>
</dbReference>
<protein>
    <recommendedName>
        <fullName evidence="3">Reverse transcriptase zinc-binding domain-containing protein</fullName>
    </recommendedName>
</protein>
<dbReference type="STRING" id="1036808.A0A0C2Z8H3"/>
<sequence length="115" mass="12958">MCAIGYLPKSQAGTMYQLHSGHITLNKHLHHINSSDTPLCLQCEVDVPEMVHHLLFECTLMTRLRSIVMTRNKLGREALSTSYLLADKDGMRETLKFVHATNRLRNLSGEGPNAQ</sequence>
<reference evidence="2" key="2">
    <citation type="submission" date="2015-01" db="EMBL/GenBank/DDBJ databases">
        <title>Evolutionary Origins and Diversification of the Mycorrhizal Mutualists.</title>
        <authorList>
            <consortium name="DOE Joint Genome Institute"/>
            <consortium name="Mycorrhizal Genomics Consortium"/>
            <person name="Kohler A."/>
            <person name="Kuo A."/>
            <person name="Nagy L.G."/>
            <person name="Floudas D."/>
            <person name="Copeland A."/>
            <person name="Barry K.W."/>
            <person name="Cichocki N."/>
            <person name="Veneault-Fourrey C."/>
            <person name="LaButti K."/>
            <person name="Lindquist E.A."/>
            <person name="Lipzen A."/>
            <person name="Lundell T."/>
            <person name="Morin E."/>
            <person name="Murat C."/>
            <person name="Riley R."/>
            <person name="Ohm R."/>
            <person name="Sun H."/>
            <person name="Tunlid A."/>
            <person name="Henrissat B."/>
            <person name="Grigoriev I.V."/>
            <person name="Hibbett D.S."/>
            <person name="Martin F."/>
        </authorList>
    </citation>
    <scope>NUCLEOTIDE SEQUENCE [LARGE SCALE GENOMIC DNA]</scope>
    <source>
        <strain evidence="2">Foug A</strain>
    </source>
</reference>
<evidence type="ECO:0008006" key="3">
    <source>
        <dbReference type="Google" id="ProtNLM"/>
    </source>
</evidence>
<dbReference type="HOGENOM" id="CLU_146165_0_0_1"/>
<organism evidence="1 2">
    <name type="scientific">Scleroderma citrinum Foug A</name>
    <dbReference type="NCBI Taxonomy" id="1036808"/>
    <lineage>
        <taxon>Eukaryota</taxon>
        <taxon>Fungi</taxon>
        <taxon>Dikarya</taxon>
        <taxon>Basidiomycota</taxon>
        <taxon>Agaricomycotina</taxon>
        <taxon>Agaricomycetes</taxon>
        <taxon>Agaricomycetidae</taxon>
        <taxon>Boletales</taxon>
        <taxon>Sclerodermatineae</taxon>
        <taxon>Sclerodermataceae</taxon>
        <taxon>Scleroderma</taxon>
    </lineage>
</organism>
<reference evidence="1 2" key="1">
    <citation type="submission" date="2014-04" db="EMBL/GenBank/DDBJ databases">
        <authorList>
            <consortium name="DOE Joint Genome Institute"/>
            <person name="Kuo A."/>
            <person name="Kohler A."/>
            <person name="Nagy L.G."/>
            <person name="Floudas D."/>
            <person name="Copeland A."/>
            <person name="Barry K.W."/>
            <person name="Cichocki N."/>
            <person name="Veneault-Fourrey C."/>
            <person name="LaButti K."/>
            <person name="Lindquist E.A."/>
            <person name="Lipzen A."/>
            <person name="Lundell T."/>
            <person name="Morin E."/>
            <person name="Murat C."/>
            <person name="Sun H."/>
            <person name="Tunlid A."/>
            <person name="Henrissat B."/>
            <person name="Grigoriev I.V."/>
            <person name="Hibbett D.S."/>
            <person name="Martin F."/>
            <person name="Nordberg H.P."/>
            <person name="Cantor M.N."/>
            <person name="Hua S.X."/>
        </authorList>
    </citation>
    <scope>NUCLEOTIDE SEQUENCE [LARGE SCALE GENOMIC DNA]</scope>
    <source>
        <strain evidence="1 2">Foug A</strain>
    </source>
</reference>
<gene>
    <name evidence="1" type="ORF">SCLCIDRAFT_128639</name>
</gene>
<evidence type="ECO:0000313" key="1">
    <source>
        <dbReference type="EMBL" id="KIM58238.1"/>
    </source>
</evidence>
<accession>A0A0C2Z8H3</accession>
<proteinExistence type="predicted"/>
<dbReference type="EMBL" id="KN822089">
    <property type="protein sequence ID" value="KIM58238.1"/>
    <property type="molecule type" value="Genomic_DNA"/>
</dbReference>
<evidence type="ECO:0000313" key="2">
    <source>
        <dbReference type="Proteomes" id="UP000053989"/>
    </source>
</evidence>
<dbReference type="OrthoDB" id="2650954at2759"/>